<feature type="region of interest" description="C-terminal hotdog fold" evidence="10">
    <location>
        <begin position="1093"/>
        <end position="1248"/>
    </location>
</feature>
<dbReference type="Gene3D" id="3.30.559.70">
    <property type="entry name" value="Choline/Carnitine o-acyltransferase, domain 2"/>
    <property type="match status" value="1"/>
</dbReference>
<organism evidence="15 16">
    <name type="scientific">Trichoderma citrinoviride</name>
    <dbReference type="NCBI Taxonomy" id="58853"/>
    <lineage>
        <taxon>Eukaryota</taxon>
        <taxon>Fungi</taxon>
        <taxon>Dikarya</taxon>
        <taxon>Ascomycota</taxon>
        <taxon>Pezizomycotina</taxon>
        <taxon>Sordariomycetes</taxon>
        <taxon>Hypocreomycetidae</taxon>
        <taxon>Hypocreales</taxon>
        <taxon>Hypocreaceae</taxon>
        <taxon>Trichoderma</taxon>
    </lineage>
</organism>
<dbReference type="EMBL" id="KZ680207">
    <property type="protein sequence ID" value="PTB70114.1"/>
    <property type="molecule type" value="Genomic_DNA"/>
</dbReference>
<evidence type="ECO:0000259" key="12">
    <source>
        <dbReference type="PROSITE" id="PS50075"/>
    </source>
</evidence>
<keyword evidence="7" id="KW-0511">Multifunctional enzyme</keyword>
<dbReference type="SUPFAM" id="SSF51735">
    <property type="entry name" value="NAD(P)-binding Rossmann-fold domains"/>
    <property type="match status" value="2"/>
</dbReference>
<dbReference type="GO" id="GO:0006633">
    <property type="term" value="P:fatty acid biosynthetic process"/>
    <property type="evidence" value="ECO:0007669"/>
    <property type="project" value="TreeGrafter"/>
</dbReference>
<comment type="similarity">
    <text evidence="1">Belongs to the carnitine/choline acetyltransferase family.</text>
</comment>
<dbReference type="Pfam" id="PF00755">
    <property type="entry name" value="Carn_acyltransf"/>
    <property type="match status" value="1"/>
</dbReference>
<evidence type="ECO:0000256" key="3">
    <source>
        <dbReference type="ARBA" id="ARBA00022553"/>
    </source>
</evidence>
<dbReference type="Pfam" id="PF00550">
    <property type="entry name" value="PP-binding"/>
    <property type="match status" value="1"/>
</dbReference>
<feature type="region of interest" description="N-terminal hotdog fold" evidence="10">
    <location>
        <begin position="932"/>
        <end position="1064"/>
    </location>
</feature>
<dbReference type="InterPro" id="IPR029063">
    <property type="entry name" value="SAM-dependent_MTases_sf"/>
</dbReference>
<dbReference type="SUPFAM" id="SSF53335">
    <property type="entry name" value="S-adenosyl-L-methionine-dependent methyltransferases"/>
    <property type="match status" value="1"/>
</dbReference>
<dbReference type="Gene3D" id="3.10.129.110">
    <property type="entry name" value="Polyketide synthase dehydratase"/>
    <property type="match status" value="1"/>
</dbReference>
<evidence type="ECO:0000313" key="15">
    <source>
        <dbReference type="EMBL" id="PTB70114.1"/>
    </source>
</evidence>
<keyword evidence="8" id="KW-0012">Acyltransferase</keyword>
<keyword evidence="3" id="KW-0597">Phosphoprotein</keyword>
<dbReference type="Pfam" id="PF14765">
    <property type="entry name" value="PS-DH"/>
    <property type="match status" value="1"/>
</dbReference>
<dbReference type="SUPFAM" id="SSF50129">
    <property type="entry name" value="GroES-like"/>
    <property type="match status" value="1"/>
</dbReference>
<dbReference type="InterPro" id="IPR009081">
    <property type="entry name" value="PP-bd_ACP"/>
</dbReference>
<dbReference type="InterPro" id="IPR016035">
    <property type="entry name" value="Acyl_Trfase/lysoPLipase"/>
</dbReference>
<dbReference type="InterPro" id="IPR049900">
    <property type="entry name" value="PKS_mFAS_DH"/>
</dbReference>
<evidence type="ECO:0000256" key="8">
    <source>
        <dbReference type="ARBA" id="ARBA00023315"/>
    </source>
</evidence>
<dbReference type="SUPFAM" id="SSF55048">
    <property type="entry name" value="Probable ACP-binding domain of malonyl-CoA ACP transacylase"/>
    <property type="match status" value="1"/>
</dbReference>
<dbReference type="Proteomes" id="UP000241546">
    <property type="component" value="Unassembled WGS sequence"/>
</dbReference>
<dbReference type="SMART" id="SM00826">
    <property type="entry name" value="PKS_DH"/>
    <property type="match status" value="1"/>
</dbReference>
<dbReference type="Gene3D" id="3.30.559.10">
    <property type="entry name" value="Chloramphenicol acetyltransferase-like domain"/>
    <property type="match status" value="1"/>
</dbReference>
<evidence type="ECO:0000313" key="16">
    <source>
        <dbReference type="Proteomes" id="UP000241546"/>
    </source>
</evidence>
<dbReference type="InterPro" id="IPR014030">
    <property type="entry name" value="Ketoacyl_synth_N"/>
</dbReference>
<dbReference type="Pfam" id="PF13602">
    <property type="entry name" value="ADH_zinc_N_2"/>
    <property type="match status" value="1"/>
</dbReference>
<dbReference type="GO" id="GO:1901336">
    <property type="term" value="P:lactone biosynthetic process"/>
    <property type="evidence" value="ECO:0007669"/>
    <property type="project" value="UniProtKB-ARBA"/>
</dbReference>
<dbReference type="Gene3D" id="3.40.50.150">
    <property type="entry name" value="Vaccinia Virus protein VP39"/>
    <property type="match status" value="1"/>
</dbReference>
<dbReference type="InterPro" id="IPR023213">
    <property type="entry name" value="CAT-like_dom_sf"/>
</dbReference>
<reference evidence="16" key="1">
    <citation type="submission" date="2016-07" db="EMBL/GenBank/DDBJ databases">
        <title>Multiple horizontal gene transfer events from other fungi enriched the ability of initially mycotrophic Trichoderma (Ascomycota) to feed on dead plant biomass.</title>
        <authorList>
            <consortium name="DOE Joint Genome Institute"/>
            <person name="Atanasova L."/>
            <person name="Chenthamara K."/>
            <person name="Zhang J."/>
            <person name="Grujic M."/>
            <person name="Henrissat B."/>
            <person name="Kuo A."/>
            <person name="Aerts A."/>
            <person name="Salamov A."/>
            <person name="Lipzen A."/>
            <person name="Labutti K."/>
            <person name="Barry K."/>
            <person name="Miao Y."/>
            <person name="Rahimi M.J."/>
            <person name="Shen Q."/>
            <person name="Grigoriev I.V."/>
            <person name="Kubicek C.P."/>
            <person name="Druzhinina I.S."/>
        </authorList>
    </citation>
    <scope>NUCLEOTIDE SEQUENCE [LARGE SCALE GENOMIC DNA]</scope>
    <source>
        <strain evidence="16">TUCIM 6016</strain>
    </source>
</reference>
<dbReference type="InterPro" id="IPR011032">
    <property type="entry name" value="GroES-like_sf"/>
</dbReference>
<evidence type="ECO:0000256" key="4">
    <source>
        <dbReference type="ARBA" id="ARBA00022679"/>
    </source>
</evidence>
<dbReference type="GO" id="GO:0031177">
    <property type="term" value="F:phosphopantetheine binding"/>
    <property type="evidence" value="ECO:0007669"/>
    <property type="project" value="InterPro"/>
</dbReference>
<evidence type="ECO:0000256" key="7">
    <source>
        <dbReference type="ARBA" id="ARBA00023268"/>
    </source>
</evidence>
<dbReference type="CDD" id="cd02440">
    <property type="entry name" value="AdoMet_MTases"/>
    <property type="match status" value="1"/>
</dbReference>
<dbReference type="Pfam" id="PF23114">
    <property type="entry name" value="NAD-bd_HRPKS_sdrA"/>
    <property type="match status" value="1"/>
</dbReference>
<proteinExistence type="inferred from homology"/>
<dbReference type="InterPro" id="IPR049551">
    <property type="entry name" value="PKS_DH_C"/>
</dbReference>
<dbReference type="SUPFAM" id="SSF53901">
    <property type="entry name" value="Thiolase-like"/>
    <property type="match status" value="1"/>
</dbReference>
<dbReference type="FunFam" id="3.40.50.720:FF:000209">
    <property type="entry name" value="Polyketide synthase Pks12"/>
    <property type="match status" value="1"/>
</dbReference>
<dbReference type="InterPro" id="IPR014043">
    <property type="entry name" value="Acyl_transferase_dom"/>
</dbReference>
<evidence type="ECO:0000256" key="5">
    <source>
        <dbReference type="ARBA" id="ARBA00022857"/>
    </source>
</evidence>
<keyword evidence="4" id="KW-0808">Transferase</keyword>
<dbReference type="SMART" id="SM00829">
    <property type="entry name" value="PKS_ER"/>
    <property type="match status" value="1"/>
</dbReference>
<accession>A0A2T4BLB3</accession>
<dbReference type="Gene3D" id="3.90.180.10">
    <property type="entry name" value="Medium-chain alcohol dehydrogenases, catalytic domain"/>
    <property type="match status" value="1"/>
</dbReference>
<keyword evidence="6" id="KW-0560">Oxidoreductase</keyword>
<dbReference type="InterPro" id="IPR042104">
    <property type="entry name" value="PKS_dehydratase_sf"/>
</dbReference>
<dbReference type="InterPro" id="IPR016036">
    <property type="entry name" value="Malonyl_transacylase_ACP-bd"/>
</dbReference>
<dbReference type="GeneID" id="36597429"/>
<keyword evidence="16" id="KW-1185">Reference proteome</keyword>
<dbReference type="GO" id="GO:0044550">
    <property type="term" value="P:secondary metabolite biosynthetic process"/>
    <property type="evidence" value="ECO:0007669"/>
    <property type="project" value="TreeGrafter"/>
</dbReference>
<dbReference type="SMART" id="SM00825">
    <property type="entry name" value="PKS_KS"/>
    <property type="match status" value="1"/>
</dbReference>
<dbReference type="InterPro" id="IPR039551">
    <property type="entry name" value="Cho/carn_acyl_trans"/>
</dbReference>
<feature type="active site" description="Proton acceptor; for dehydratase activity" evidence="10">
    <location>
        <position position="964"/>
    </location>
</feature>
<dbReference type="InterPro" id="IPR016039">
    <property type="entry name" value="Thiolase-like"/>
</dbReference>
<dbReference type="InterPro" id="IPR014031">
    <property type="entry name" value="Ketoacyl_synth_C"/>
</dbReference>
<sequence>MSFQEPVPIAIIGMGCRYPAGANSPEELWNVVAEGRSGWTEVPLDRFNHKSFYHPDPEVPGTINQRGGHFINQEISAFDAGFFGIAQQEAETLDPQQRVVLETSWEAIENAGILLHHLKGSDTGIFVAMFGHDFEQATHKDPESVSKYHNLGVARPLLANRVSYIFDLQGPSVVVDTACSGSLAAISLACQSLRSGETSMALAGGVNLIFSPDQMALMSMTGLFNEHGRSFTFDSRGNGYGRGEGVGMVVLKRLDDALRNGDAIRAVIRNSGINSDGRTNGIMLPNQAAQERLAKSLFQNLPFNPTDVHYVEAHGTGTKAGDKVEVNTIRNVFCQGRDNRDPVFVGATKPNLGHSEAASGTAGLIKTVMAMEKGMIPPNILLEHFKPGLEPGHWSMEIARSLRPWPSTTSSRKAVVNSFGFGGTNAMLLLEFGRTYNGMCELSFHIGNNYINGLNHHGVKPVEKKVPRLFTLSATSEFSLQNAASDLVAYLKRRGNISLDDISYTLTGRRSQFQWRSSVVAEDVNSLIQGLSARDLVRSKVPHKTANAFVFTGQGAQWARMGYTLLSAEHNEFARSISASDQLMKEFGAPWSLVEELSRDETSSRLNDSTYGQPASTAVQIALVELMRSWNILPAAVVGHSSGEIAAAYAAGAVSHRSAMLASYHRSFLAEKSKQRTTQRGAMMAVGLGRADAEAYIARLEAPGITVACVNSPSSVTISGDADGISALKDILDADEIFNRRLKVDTAYHSHHMKLVSADYLHSLEGLESGSADPDIHYYSSVTGQGKLSGFGASYWVDNLVSPVQFSDALQNLYHDLRRPALNIIEIGPHSTLSGPVKQTLSAIHVEEASYAYLPTLVRGENSVRSLMVAGANLFRSGIDMDVSAVASLGISPSPSPNVLGDLPAYHWNHTTTHWTESRLSREYRCRKHPAHDLLGSRITASSDSQPSWRILLSTEGLPWLQDHVVDNFIVFPAAGYLTMAIQALEQLDQDRRPDLKPKGYRLKNVSFKKTLTLPKNDKAVEAIMSFQYVESTDSWVFTISSISDQGKWQDHCNGTISATFEADLDEIEQNREAKYKKDSQASRLKSVGEHCTTVLTHKDLYAQMAATGNQYGPAFAINDEARMSAYQSLNKLVVPDVFAKMPGKFMQPHVIHPTTLDGIIQSCLPLFQQHSTKGSVMPILISDVFVSTAIANKPGSQLQVVCDLSDVFAHSTSFSTAVFQTEENGEERCVLTMDRGEIRVVGESQASHVIDNKNIFTIEWSLDESAITAEKLESAVVPLQSDEVGITQAEKVNLMSIACARYIDWAVREMREGGLAVKDDHRANWWELLENFANSEVGKSLIQQSPATKEELDKLTSKLGVEGEAVARIGPELVLLLTGQTDPLTHFLKDDLLFRVYHSDEGARPNQYMADYVKLLTFQRRGLRILEIGAGTGGTTFKILQSCSPNGDGFCSEYMYTDISSGFFEAVRTTRLKDWAHLLTFQTLDLEKDAVEQGFKEHSYDLVVAANVVHATRSLAKSLQTIRKLLKPGGVLGLVELTRTTPYINMTFGSIPGWWAGVDEGRTESPLQSAEQWDAHLQAAGFSGVDLAAYDLPEPERHCALLISTAVGAEPMANGHGRPAFRILNSVAQGDLAHAFSEKLAAHLVAKGFEASLDQWTSTTVDDCCAYVIVESSGQPLLRQASSEQFARTTTLISRAKKIYWISFANGNGGIVPENSLITGVSRSARNENPRLDFFTVDVQDPLDQHGAKVLQAIAAFISSTERKIARHEPYEFELMYRDGQMQIQRFVSDDKLARAVSTTADNADAEHVKFHQAERPLKLKVDKPGLLNSLVFVDDEAGALSPDDIEIKSFAWGLNFSDVFIALGQLPPAQPMVGESAGIVTAVGSNFQSQYKVGDRVTAMFGTPYASRTRTNGHLIHRIPDRLSLTDAASIPLTFATAYYSLFNCANLRQGQTILVHSAAGALGQVAIKIAQRLGAVIFATVGSASKRDILVEQYGIAASHIFSSRTTVFAEGIRRLTKGVGVDVVLNSLSGPMLHASWESVAAFGTFVEVGKTDISRRSQLNMKPFERNLKFVSVDLVGLSRQRPVECQKLLQRVFNDFEAGHFSPLSVTALPIGDIEKAFRLMQSRKHTGKIVMEASDESTVLAKVRPLQLRSDGTYIIVGGLGSLGKHLCIHLQEKGARHIALFTRQSYDAAVKESMEKELTGVDGAVVKIVTCDVGDASVVQKVASELGQKMPPVKGVLHGGMVLSDRTISQITQRDFEIALLPKYQGTINMYNAFYHENIDFFINLSSLCGIVGTLGQSNYAAGGTYQDMFTHAQVSAGRSNFVTIDLPLIRSTYTVTQEHTYSLARQGVQLLPIEAALPVVDYAMSGKAIRDGIHQIAFGLDPQAFIDQTTPGGRIPPLVSHTLSAHGRGRARQANREIEQTVEERIALASTLEEAEQLVLIAIREKIASLTVLEAEELDLDQSIANMALDSLVATEIKNWITNKLQAPVQTSDILDAPSLRSLASFVTEGSNLVKSKLAPPSRGDGNDTNGERNGASGNGEVALPKYPLQSLESTLDIFLDSVGHIGNAAELKQTREAIEAFQSTGGLGQQLQTRLAKLSGEHGENNEVVDMYVRHKWLRGRDWRPRLRNFFATLPGQDTARKPQAEQAALLSLATHAYKLALDTGTVQQDYYNEQALDMATVYWLFSSNRTPALDCDGYDRFPDSDYIVVMKRGHVYKVPMNCSGHAVTYGKLASIFEEISQHTPEGINWASILTTANRDDWARIRDEIKTGSISGHDFVKTIEESLFIVCLEDAAPETASDRADIFLLDENFNRWLDKTLSFVVCANGVSAIWGEHTMVDGTTFGGLIQALASSSAEQTGASSRLSAESKVVEGDFQYVPFTLPSTLSKQVATLRTQHQIAHNGYTLANLTHTSYAAAYLRQQKLPPKTVMQLVIQVAVRRLFGYNPLGAVDVISQRPFRGGRTDMIYVMTPPIQAFCAAAEDSSVSAFEKRRLFLEAVKSHARLVALSSRGRGFRWHLMALREMLEPGEELPVFYNDTVFTRTSERPVCTSFTEFGLPEMGRCQPLKTDVWVGVQVFDER</sequence>
<dbReference type="CDD" id="cd05195">
    <property type="entry name" value="enoyl_red"/>
    <property type="match status" value="1"/>
</dbReference>
<dbReference type="Pfam" id="PF00698">
    <property type="entry name" value="Acyl_transf_1"/>
    <property type="match status" value="1"/>
</dbReference>
<dbReference type="GO" id="GO:0004312">
    <property type="term" value="F:fatty acid synthase activity"/>
    <property type="evidence" value="ECO:0007669"/>
    <property type="project" value="TreeGrafter"/>
</dbReference>
<dbReference type="InterPro" id="IPR050091">
    <property type="entry name" value="PKS_NRPS_Biosynth_Enz"/>
</dbReference>
<evidence type="ECO:0000256" key="9">
    <source>
        <dbReference type="PIRSR" id="PIRSR600542-1"/>
    </source>
</evidence>
<dbReference type="InterPro" id="IPR000542">
    <property type="entry name" value="Carn_acyl_trans"/>
</dbReference>
<evidence type="ECO:0000256" key="6">
    <source>
        <dbReference type="ARBA" id="ARBA00023002"/>
    </source>
</evidence>
<dbReference type="PROSITE" id="PS52019">
    <property type="entry name" value="PKS_MFAS_DH"/>
    <property type="match status" value="1"/>
</dbReference>
<evidence type="ECO:0000256" key="11">
    <source>
        <dbReference type="SAM" id="MobiDB-lite"/>
    </source>
</evidence>
<dbReference type="PROSITE" id="PS52004">
    <property type="entry name" value="KS3_2"/>
    <property type="match status" value="1"/>
</dbReference>
<dbReference type="Gene3D" id="3.40.50.720">
    <property type="entry name" value="NAD(P)-binding Rossmann-like Domain"/>
    <property type="match status" value="1"/>
</dbReference>
<dbReference type="SMART" id="SM00822">
    <property type="entry name" value="PKS_KR"/>
    <property type="match status" value="1"/>
</dbReference>
<dbReference type="Gene3D" id="3.40.366.10">
    <property type="entry name" value="Malonyl-Coenzyme A Acyl Carrier Protein, domain 2"/>
    <property type="match status" value="1"/>
</dbReference>
<dbReference type="Pfam" id="PF08242">
    <property type="entry name" value="Methyltransf_12"/>
    <property type="match status" value="1"/>
</dbReference>
<feature type="domain" description="Ketosynthase family 3 (KS3)" evidence="13">
    <location>
        <begin position="6"/>
        <end position="432"/>
    </location>
</feature>
<dbReference type="PROSITE" id="PS00440">
    <property type="entry name" value="ACYLTRANSF_C_2"/>
    <property type="match status" value="1"/>
</dbReference>
<feature type="domain" description="PKS/mFAS DH" evidence="14">
    <location>
        <begin position="932"/>
        <end position="1248"/>
    </location>
</feature>
<dbReference type="PROSITE" id="PS50075">
    <property type="entry name" value="CARRIER"/>
    <property type="match status" value="1"/>
</dbReference>
<dbReference type="OrthoDB" id="329835at2759"/>
<feature type="active site" description="Proton acceptor" evidence="9">
    <location>
        <position position="2847"/>
    </location>
</feature>
<dbReference type="Pfam" id="PF22621">
    <property type="entry name" value="CurL-like_PKS_C"/>
    <property type="match status" value="1"/>
</dbReference>
<dbReference type="SUPFAM" id="SSF52151">
    <property type="entry name" value="FabD/lysophospholipase-like"/>
    <property type="match status" value="1"/>
</dbReference>
<dbReference type="Pfam" id="PF00109">
    <property type="entry name" value="ketoacyl-synt"/>
    <property type="match status" value="1"/>
</dbReference>
<name>A0A2T4BLB3_9HYPO</name>
<dbReference type="PANTHER" id="PTHR43775">
    <property type="entry name" value="FATTY ACID SYNTHASE"/>
    <property type="match status" value="1"/>
</dbReference>
<dbReference type="InterPro" id="IPR057326">
    <property type="entry name" value="KR_dom"/>
</dbReference>
<dbReference type="CDD" id="cd00833">
    <property type="entry name" value="PKS"/>
    <property type="match status" value="1"/>
</dbReference>
<evidence type="ECO:0000256" key="10">
    <source>
        <dbReference type="PROSITE-ProRule" id="PRU01363"/>
    </source>
</evidence>
<dbReference type="InterPro" id="IPR001227">
    <property type="entry name" value="Ac_transferase_dom_sf"/>
</dbReference>
<dbReference type="GO" id="GO:0016491">
    <property type="term" value="F:oxidoreductase activity"/>
    <property type="evidence" value="ECO:0007669"/>
    <property type="project" value="UniProtKB-KW"/>
</dbReference>
<dbReference type="Pfam" id="PF08659">
    <property type="entry name" value="KR"/>
    <property type="match status" value="1"/>
</dbReference>
<dbReference type="InterPro" id="IPR020841">
    <property type="entry name" value="PKS_Beta-ketoAc_synthase_dom"/>
</dbReference>
<evidence type="ECO:0000259" key="13">
    <source>
        <dbReference type="PROSITE" id="PS52004"/>
    </source>
</evidence>
<gene>
    <name evidence="15" type="ORF">BBK36DRAFT_1107885</name>
</gene>
<protein>
    <submittedName>
        <fullName evidence="15">Putative polyketide synthase</fullName>
    </submittedName>
</protein>
<dbReference type="InterPro" id="IPR049552">
    <property type="entry name" value="PKS_DH_N"/>
</dbReference>
<keyword evidence="2" id="KW-0596">Phosphopantetheine</keyword>
<keyword evidence="5" id="KW-0521">NADP</keyword>
<dbReference type="PANTHER" id="PTHR43775:SF22">
    <property type="entry name" value="SYNTHASE, PUTATIVE (JCVI)-RELATED"/>
    <property type="match status" value="1"/>
</dbReference>
<evidence type="ECO:0000256" key="1">
    <source>
        <dbReference type="ARBA" id="ARBA00005232"/>
    </source>
</evidence>
<feature type="region of interest" description="Disordered" evidence="11">
    <location>
        <begin position="2524"/>
        <end position="2551"/>
    </location>
</feature>
<dbReference type="SMART" id="SM00823">
    <property type="entry name" value="PKS_PP"/>
    <property type="match status" value="1"/>
</dbReference>
<dbReference type="Pfam" id="PF02801">
    <property type="entry name" value="Ketoacyl-synt_C"/>
    <property type="match status" value="1"/>
</dbReference>
<dbReference type="Gene3D" id="1.10.1200.10">
    <property type="entry name" value="ACP-like"/>
    <property type="match status" value="1"/>
</dbReference>
<dbReference type="InterPro" id="IPR020806">
    <property type="entry name" value="PKS_PP-bd"/>
</dbReference>
<dbReference type="InterPro" id="IPR036291">
    <property type="entry name" value="NAD(P)-bd_dom_sf"/>
</dbReference>
<feature type="domain" description="Carrier" evidence="12">
    <location>
        <begin position="2443"/>
        <end position="2520"/>
    </location>
</feature>
<dbReference type="InterPro" id="IPR020807">
    <property type="entry name" value="PKS_DH"/>
</dbReference>
<dbReference type="InterPro" id="IPR042231">
    <property type="entry name" value="Cho/carn_acyl_trans_2"/>
</dbReference>
<dbReference type="InterPro" id="IPR056501">
    <property type="entry name" value="NAD-bd_HRPKS_sdrA"/>
</dbReference>
<dbReference type="InterPro" id="IPR020843">
    <property type="entry name" value="ER"/>
</dbReference>
<dbReference type="SUPFAM" id="SSF52777">
    <property type="entry name" value="CoA-dependent acyltransferases"/>
    <property type="match status" value="2"/>
</dbReference>
<dbReference type="RefSeq" id="XP_024753434.1">
    <property type="nucleotide sequence ID" value="XM_024889310.1"/>
</dbReference>
<evidence type="ECO:0000259" key="14">
    <source>
        <dbReference type="PROSITE" id="PS52019"/>
    </source>
</evidence>
<evidence type="ECO:0000256" key="2">
    <source>
        <dbReference type="ARBA" id="ARBA00022450"/>
    </source>
</evidence>
<dbReference type="InterPro" id="IPR013968">
    <property type="entry name" value="PKS_KR"/>
</dbReference>
<dbReference type="Pfam" id="PF21089">
    <property type="entry name" value="PKS_DH_N"/>
    <property type="match status" value="1"/>
</dbReference>
<dbReference type="InterPro" id="IPR036736">
    <property type="entry name" value="ACP-like_sf"/>
</dbReference>
<dbReference type="InterPro" id="IPR013217">
    <property type="entry name" value="Methyltransf_12"/>
</dbReference>
<dbReference type="SUPFAM" id="SSF47336">
    <property type="entry name" value="ACP-like"/>
    <property type="match status" value="1"/>
</dbReference>
<dbReference type="SMART" id="SM00827">
    <property type="entry name" value="PKS_AT"/>
    <property type="match status" value="1"/>
</dbReference>
<dbReference type="Gene3D" id="3.40.47.10">
    <property type="match status" value="1"/>
</dbReference>
<feature type="active site" description="Proton donor; for dehydratase activity" evidence="10">
    <location>
        <position position="1158"/>
    </location>
</feature>